<feature type="region of interest" description="Disordered" evidence="1">
    <location>
        <begin position="198"/>
        <end position="224"/>
    </location>
</feature>
<dbReference type="InterPro" id="IPR011991">
    <property type="entry name" value="ArsR-like_HTH"/>
</dbReference>
<evidence type="ECO:0000313" key="3">
    <source>
        <dbReference type="EMBL" id="TCJ18099.1"/>
    </source>
</evidence>
<dbReference type="OrthoDB" id="3375207at2"/>
<comment type="caution">
    <text evidence="3">The sequence shown here is derived from an EMBL/GenBank/DDBJ whole genome shotgun (WGS) entry which is preliminary data.</text>
</comment>
<dbReference type="InterPro" id="IPR036388">
    <property type="entry name" value="WH-like_DNA-bd_sf"/>
</dbReference>
<dbReference type="InterPro" id="IPR036390">
    <property type="entry name" value="WH_DNA-bd_sf"/>
</dbReference>
<evidence type="ECO:0000259" key="2">
    <source>
        <dbReference type="SMART" id="SM00418"/>
    </source>
</evidence>
<reference evidence="3 4" key="1">
    <citation type="submission" date="2019-03" db="EMBL/GenBank/DDBJ databases">
        <title>Whole genome sequence of a novel Rubrobacter taiwanensis strain, isolated from Yellowstone National Park.</title>
        <authorList>
            <person name="Freed S."/>
            <person name="Ramaley R.F."/>
            <person name="Kyndt J.A."/>
        </authorList>
    </citation>
    <scope>NUCLEOTIDE SEQUENCE [LARGE SCALE GENOMIC DNA]</scope>
    <source>
        <strain evidence="3 4">Yellowstone</strain>
    </source>
</reference>
<dbReference type="SMART" id="SM00418">
    <property type="entry name" value="HTH_ARSR"/>
    <property type="match status" value="1"/>
</dbReference>
<evidence type="ECO:0000313" key="4">
    <source>
        <dbReference type="Proteomes" id="UP000295244"/>
    </source>
</evidence>
<keyword evidence="4" id="KW-1185">Reference proteome</keyword>
<dbReference type="Gene3D" id="1.10.10.10">
    <property type="entry name" value="Winged helix-like DNA-binding domain superfamily/Winged helix DNA-binding domain"/>
    <property type="match status" value="1"/>
</dbReference>
<dbReference type="RefSeq" id="WP_132690235.1">
    <property type="nucleotide sequence ID" value="NZ_SKBU01000013.1"/>
</dbReference>
<dbReference type="Proteomes" id="UP000295244">
    <property type="component" value="Unassembled WGS sequence"/>
</dbReference>
<protein>
    <recommendedName>
        <fullName evidence="2">HTH arsR-type domain-containing protein</fullName>
    </recommendedName>
</protein>
<dbReference type="SUPFAM" id="SSF46785">
    <property type="entry name" value="Winged helix' DNA-binding domain"/>
    <property type="match status" value="1"/>
</dbReference>
<proteinExistence type="predicted"/>
<dbReference type="InterPro" id="IPR001845">
    <property type="entry name" value="HTH_ArsR_DNA-bd_dom"/>
</dbReference>
<accession>A0A4R1BL68</accession>
<dbReference type="GO" id="GO:0003700">
    <property type="term" value="F:DNA-binding transcription factor activity"/>
    <property type="evidence" value="ECO:0007669"/>
    <property type="project" value="InterPro"/>
</dbReference>
<feature type="domain" description="HTH arsR-type" evidence="2">
    <location>
        <begin position="7"/>
        <end position="100"/>
    </location>
</feature>
<dbReference type="AlphaFoldDB" id="A0A4R1BL68"/>
<gene>
    <name evidence="3" type="ORF">E0L93_06695</name>
</gene>
<evidence type="ECO:0000256" key="1">
    <source>
        <dbReference type="SAM" id="MobiDB-lite"/>
    </source>
</evidence>
<organism evidence="3 4">
    <name type="scientific">Rubrobacter taiwanensis</name>
    <dbReference type="NCBI Taxonomy" id="185139"/>
    <lineage>
        <taxon>Bacteria</taxon>
        <taxon>Bacillati</taxon>
        <taxon>Actinomycetota</taxon>
        <taxon>Rubrobacteria</taxon>
        <taxon>Rubrobacterales</taxon>
        <taxon>Rubrobacteraceae</taxon>
        <taxon>Rubrobacter</taxon>
    </lineage>
</organism>
<name>A0A4R1BL68_9ACTN</name>
<dbReference type="EMBL" id="SKBU01000013">
    <property type="protein sequence ID" value="TCJ18099.1"/>
    <property type="molecule type" value="Genomic_DNA"/>
</dbReference>
<sequence length="224" mass="24363">MVRWDQRFFESTRGQVAALLRRRGRTVEELAGELGLTHNGVRAHLATLGRDGIVRQRGVVRRREGGGKPAYVYELTPEAEALFSRAYKPVLRGLLEVLFEQLGSGETEVLLRAAGRRLAEEWGAPPDGGRPEVAVAALNELGGLAELEECAGGFVIRGYSCPLAAAVADHPEVCHMVGTLLRELAGVEIRERCDNGERPRCRFEAKSPDGRVSPEPNPAITDGS</sequence>
<feature type="compositionally biased region" description="Basic and acidic residues" evidence="1">
    <location>
        <begin position="198"/>
        <end position="209"/>
    </location>
</feature>
<dbReference type="CDD" id="cd00090">
    <property type="entry name" value="HTH_ARSR"/>
    <property type="match status" value="1"/>
</dbReference>